<comment type="function">
    <text evidence="4">Reversible hydration of carbon dioxide.</text>
</comment>
<dbReference type="Gene3D" id="3.10.200.10">
    <property type="entry name" value="Alpha carbonic anhydrase"/>
    <property type="match status" value="2"/>
</dbReference>
<keyword evidence="5" id="KW-1133">Transmembrane helix</keyword>
<reference evidence="7" key="2">
    <citation type="submission" date="2025-09" db="UniProtKB">
        <authorList>
            <consortium name="Ensembl"/>
        </authorList>
    </citation>
    <scope>IDENTIFICATION</scope>
</reference>
<evidence type="ECO:0000313" key="8">
    <source>
        <dbReference type="Proteomes" id="UP000694389"/>
    </source>
</evidence>
<sequence length="550" mass="61889">MSLLLYITDLKHTGILCHHLLTDGLILKCTHFFNETLHSNILCFFKTLGTRSLESKMHLFSFLLCISLGALVKGETGSDWCYTGCDTTPEKWVHLPESSCGSDRQSPIDIVTNLVETNHSLGNFAFTNFDNYYINKSIINTGHTVKINLMEGEVEVTGGGLSGTYSTIQFHFHWSSTEHDQGSEHMIDGHRYAMEMHIVSLKKGLTAEQAVQDSEGIAVLGFFINIKKFPMETKLTNNYRPTQHLNERRVFASPATTIPLSPQWCYDEHCDYQPSNWHVLPYSHCDGERQSPINIETNTVIDKDLGDFSFTGFENKKAIAKITNTGHTVKCILKDDVVEVSEGDLEYVYSTLQFHFHWGSQDSSGSEHTVDSHRYPMEMHIVNKRKGLTLDEAVKIPNGLAVLGFFIEATDTTKSSTDSEQQTNPAPSMDAWNKLTHYLENITSVGAEVEFTEEISIDDLLGNVNRKEYYRYNGSLTTPSCNEAVVWTVFKESIKVDNKLIMMFPTVTEHTNVFRPAQHLSGRKIIRSASSAPAPIILFLLLACICAFLL</sequence>
<dbReference type="SUPFAM" id="SSF51069">
    <property type="entry name" value="Carbonic anhydrase"/>
    <property type="match status" value="2"/>
</dbReference>
<name>A0A8C4DXJ2_DICLA</name>
<dbReference type="PANTHER" id="PTHR18952">
    <property type="entry name" value="CARBONIC ANHYDRASE"/>
    <property type="match status" value="1"/>
</dbReference>
<evidence type="ECO:0000313" key="7">
    <source>
        <dbReference type="Ensembl" id="ENSDLAP00005008312.2"/>
    </source>
</evidence>
<dbReference type="GO" id="GO:0008270">
    <property type="term" value="F:zinc ion binding"/>
    <property type="evidence" value="ECO:0007669"/>
    <property type="project" value="UniProtKB-UniRule"/>
</dbReference>
<dbReference type="PANTHER" id="PTHR18952:SF200">
    <property type="entry name" value="CARBONIC ANHYDRASE"/>
    <property type="match status" value="1"/>
</dbReference>
<comment type="similarity">
    <text evidence="1 4">Belongs to the alpha-carbonic anhydrase family.</text>
</comment>
<dbReference type="GeneTree" id="ENSGT00940000164039"/>
<comment type="catalytic activity">
    <reaction evidence="4">
        <text>hydrogencarbonate + H(+) = CO2 + H2O</text>
        <dbReference type="Rhea" id="RHEA:10748"/>
        <dbReference type="ChEBI" id="CHEBI:15377"/>
        <dbReference type="ChEBI" id="CHEBI:15378"/>
        <dbReference type="ChEBI" id="CHEBI:16526"/>
        <dbReference type="ChEBI" id="CHEBI:17544"/>
        <dbReference type="EC" id="4.2.1.1"/>
    </reaction>
</comment>
<accession>A0A8C4DXJ2</accession>
<dbReference type="InterPro" id="IPR036398">
    <property type="entry name" value="CA_dom_sf"/>
</dbReference>
<comment type="cofactor">
    <cofactor evidence="4">
        <name>Zn(2+)</name>
        <dbReference type="ChEBI" id="CHEBI:29105"/>
    </cofactor>
</comment>
<evidence type="ECO:0000256" key="3">
    <source>
        <dbReference type="ARBA" id="ARBA00022833"/>
    </source>
</evidence>
<feature type="domain" description="Alpha-carbonic anhydrase" evidence="6">
    <location>
        <begin position="78"/>
        <end position="226"/>
    </location>
</feature>
<keyword evidence="8" id="KW-1185">Reference proteome</keyword>
<evidence type="ECO:0000256" key="1">
    <source>
        <dbReference type="ARBA" id="ARBA00010718"/>
    </source>
</evidence>
<keyword evidence="4" id="KW-0456">Lyase</keyword>
<feature type="domain" description="Alpha-carbonic anhydrase" evidence="6">
    <location>
        <begin position="262"/>
        <end position="529"/>
    </location>
</feature>
<dbReference type="PROSITE" id="PS51144">
    <property type="entry name" value="ALPHA_CA_2"/>
    <property type="match status" value="2"/>
</dbReference>
<dbReference type="AlphaFoldDB" id="A0A8C4DXJ2"/>
<evidence type="ECO:0000256" key="2">
    <source>
        <dbReference type="ARBA" id="ARBA00022723"/>
    </source>
</evidence>
<organism evidence="7 8">
    <name type="scientific">Dicentrarchus labrax</name>
    <name type="common">European seabass</name>
    <name type="synonym">Morone labrax</name>
    <dbReference type="NCBI Taxonomy" id="13489"/>
    <lineage>
        <taxon>Eukaryota</taxon>
        <taxon>Metazoa</taxon>
        <taxon>Chordata</taxon>
        <taxon>Craniata</taxon>
        <taxon>Vertebrata</taxon>
        <taxon>Euteleostomi</taxon>
        <taxon>Actinopterygii</taxon>
        <taxon>Neopterygii</taxon>
        <taxon>Teleostei</taxon>
        <taxon>Neoteleostei</taxon>
        <taxon>Acanthomorphata</taxon>
        <taxon>Eupercaria</taxon>
        <taxon>Moronidae</taxon>
        <taxon>Dicentrarchus</taxon>
    </lineage>
</organism>
<evidence type="ECO:0000256" key="4">
    <source>
        <dbReference type="RuleBase" id="RU367011"/>
    </source>
</evidence>
<keyword evidence="5" id="KW-0472">Membrane</keyword>
<keyword evidence="5" id="KW-0812">Transmembrane</keyword>
<dbReference type="InterPro" id="IPR023561">
    <property type="entry name" value="Carbonic_anhydrase_a-class"/>
</dbReference>
<dbReference type="Pfam" id="PF00194">
    <property type="entry name" value="Carb_anhydrase"/>
    <property type="match status" value="2"/>
</dbReference>
<dbReference type="Ensembl" id="ENSDLAT00005009120.2">
    <property type="protein sequence ID" value="ENSDLAP00005008312.2"/>
    <property type="gene ID" value="ENSDLAG00005004392.2"/>
</dbReference>
<dbReference type="EC" id="4.2.1.1" evidence="4"/>
<keyword evidence="2 4" id="KW-0479">Metal-binding</keyword>
<dbReference type="Proteomes" id="UP000694389">
    <property type="component" value="Unassembled WGS sequence"/>
</dbReference>
<proteinExistence type="inferred from homology"/>
<dbReference type="GO" id="GO:0005886">
    <property type="term" value="C:plasma membrane"/>
    <property type="evidence" value="ECO:0007669"/>
    <property type="project" value="TreeGrafter"/>
</dbReference>
<dbReference type="SMART" id="SM01057">
    <property type="entry name" value="Carb_anhydrase"/>
    <property type="match status" value="2"/>
</dbReference>
<evidence type="ECO:0000259" key="6">
    <source>
        <dbReference type="PROSITE" id="PS51144"/>
    </source>
</evidence>
<evidence type="ECO:0000256" key="5">
    <source>
        <dbReference type="SAM" id="Phobius"/>
    </source>
</evidence>
<feature type="transmembrane region" description="Helical" evidence="5">
    <location>
        <begin position="532"/>
        <end position="549"/>
    </location>
</feature>
<reference evidence="7" key="1">
    <citation type="submission" date="2025-08" db="UniProtKB">
        <authorList>
            <consortium name="Ensembl"/>
        </authorList>
    </citation>
    <scope>IDENTIFICATION</scope>
</reference>
<protein>
    <recommendedName>
        <fullName evidence="4">Carbonic anhydrase</fullName>
        <ecNumber evidence="4">4.2.1.1</ecNumber>
    </recommendedName>
</protein>
<keyword evidence="3 4" id="KW-0862">Zinc</keyword>
<dbReference type="InterPro" id="IPR018338">
    <property type="entry name" value="Carbonic_anhydrase_a-class_CS"/>
</dbReference>
<dbReference type="InterPro" id="IPR001148">
    <property type="entry name" value="CA_dom"/>
</dbReference>
<dbReference type="PROSITE" id="PS00162">
    <property type="entry name" value="ALPHA_CA_1"/>
    <property type="match status" value="2"/>
</dbReference>
<dbReference type="GO" id="GO:0004089">
    <property type="term" value="F:carbonate dehydratase activity"/>
    <property type="evidence" value="ECO:0007669"/>
    <property type="project" value="UniProtKB-UniRule"/>
</dbReference>